<dbReference type="InterPro" id="IPR038532">
    <property type="entry name" value="NDUFS4-like_sf"/>
</dbReference>
<dbReference type="GO" id="GO:0022900">
    <property type="term" value="P:electron transport chain"/>
    <property type="evidence" value="ECO:0007669"/>
    <property type="project" value="InterPro"/>
</dbReference>
<gene>
    <name evidence="11" type="ORF">T440DRAFT_463984</name>
</gene>
<evidence type="ECO:0000256" key="9">
    <source>
        <dbReference type="RuleBase" id="RU367010"/>
    </source>
</evidence>
<evidence type="ECO:0000256" key="1">
    <source>
        <dbReference type="ARBA" id="ARBA00005882"/>
    </source>
</evidence>
<evidence type="ECO:0000256" key="2">
    <source>
        <dbReference type="ARBA" id="ARBA00022448"/>
    </source>
</evidence>
<dbReference type="FunFam" id="3.30.160.190:FF:000001">
    <property type="entry name" value="NADH-ubiquinone oxidoreductase 21 kDa subunit mitochondrial"/>
    <property type="match status" value="1"/>
</dbReference>
<keyword evidence="4 9" id="KW-0999">Mitochondrion inner membrane</keyword>
<evidence type="ECO:0000313" key="12">
    <source>
        <dbReference type="Proteomes" id="UP000799423"/>
    </source>
</evidence>
<dbReference type="AlphaFoldDB" id="A0A6A7BJX3"/>
<evidence type="ECO:0000256" key="5">
    <source>
        <dbReference type="ARBA" id="ARBA00022946"/>
    </source>
</evidence>
<evidence type="ECO:0000256" key="10">
    <source>
        <dbReference type="SAM" id="MobiDB-lite"/>
    </source>
</evidence>
<reference evidence="11" key="1">
    <citation type="submission" date="2020-01" db="EMBL/GenBank/DDBJ databases">
        <authorList>
            <consortium name="DOE Joint Genome Institute"/>
            <person name="Haridas S."/>
            <person name="Albert R."/>
            <person name="Binder M."/>
            <person name="Bloem J."/>
            <person name="Labutti K."/>
            <person name="Salamov A."/>
            <person name="Andreopoulos B."/>
            <person name="Baker S.E."/>
            <person name="Barry K."/>
            <person name="Bills G."/>
            <person name="Bluhm B.H."/>
            <person name="Cannon C."/>
            <person name="Castanera R."/>
            <person name="Culley D.E."/>
            <person name="Daum C."/>
            <person name="Ezra D."/>
            <person name="Gonzalez J.B."/>
            <person name="Henrissat B."/>
            <person name="Kuo A."/>
            <person name="Liang C."/>
            <person name="Lipzen A."/>
            <person name="Lutzoni F."/>
            <person name="Magnuson J."/>
            <person name="Mondo S."/>
            <person name="Nolan M."/>
            <person name="Ohm R."/>
            <person name="Pangilinan J."/>
            <person name="Park H.-J."/>
            <person name="Ramirez L."/>
            <person name="Alfaro M."/>
            <person name="Sun H."/>
            <person name="Tritt A."/>
            <person name="Yoshinaga Y."/>
            <person name="Zwiers L.-H."/>
            <person name="Turgeon B.G."/>
            <person name="Goodwin S.B."/>
            <person name="Spatafora J.W."/>
            <person name="Crous P.W."/>
            <person name="Grigoriev I.V."/>
        </authorList>
    </citation>
    <scope>NUCLEOTIDE SEQUENCE</scope>
    <source>
        <strain evidence="11">IPT5</strain>
    </source>
</reference>
<evidence type="ECO:0000256" key="3">
    <source>
        <dbReference type="ARBA" id="ARBA00022660"/>
    </source>
</evidence>
<evidence type="ECO:0000256" key="6">
    <source>
        <dbReference type="ARBA" id="ARBA00022982"/>
    </source>
</evidence>
<dbReference type="Pfam" id="PF04800">
    <property type="entry name" value="NDUS4"/>
    <property type="match status" value="1"/>
</dbReference>
<dbReference type="PANTHER" id="PTHR12219:SF8">
    <property type="entry name" value="NADH DEHYDROGENASE [UBIQUINONE] IRON-SULFUR PROTEIN 4, MITOCHONDRIAL"/>
    <property type="match status" value="1"/>
</dbReference>
<evidence type="ECO:0000256" key="8">
    <source>
        <dbReference type="ARBA" id="ARBA00023136"/>
    </source>
</evidence>
<keyword evidence="12" id="KW-1185">Reference proteome</keyword>
<evidence type="ECO:0000313" key="11">
    <source>
        <dbReference type="EMBL" id="KAF2855584.1"/>
    </source>
</evidence>
<proteinExistence type="inferred from homology"/>
<comment type="similarity">
    <text evidence="1 9">Belongs to the complex I NDUFS4 subunit family.</text>
</comment>
<dbReference type="InterPro" id="IPR006885">
    <property type="entry name" value="NADH_UbQ_FeS_4_mit-like"/>
</dbReference>
<keyword evidence="7 9" id="KW-0496">Mitochondrion</keyword>
<keyword evidence="3 9" id="KW-0679">Respiratory chain</keyword>
<evidence type="ECO:0000256" key="4">
    <source>
        <dbReference type="ARBA" id="ARBA00022792"/>
    </source>
</evidence>
<feature type="compositionally biased region" description="Polar residues" evidence="10">
    <location>
        <begin position="40"/>
        <end position="57"/>
    </location>
</feature>
<protein>
    <recommendedName>
        <fullName evidence="9">NADH dehydrogenase [ubiquinone] iron-sulfur protein 4, mitochondrial</fullName>
    </recommendedName>
</protein>
<dbReference type="Gene3D" id="3.30.160.190">
    <property type="entry name" value="atu1810 like domain"/>
    <property type="match status" value="1"/>
</dbReference>
<feature type="compositionally biased region" description="Basic and acidic residues" evidence="10">
    <location>
        <begin position="58"/>
        <end position="70"/>
    </location>
</feature>
<dbReference type="PANTHER" id="PTHR12219">
    <property type="entry name" value="NADH-UBIQUINONE OXIDOREDUCTASE"/>
    <property type="match status" value="1"/>
</dbReference>
<name>A0A6A7BJX3_9PLEO</name>
<comment type="function">
    <text evidence="9">Accessory subunit of the mitochondrial membrane respiratory chain NADH dehydrogenase (Complex I), that is believed not to be involved in catalysis. Complex I functions in the transfer of electrons from NADH to the respiratory chain. The immediate electron acceptor for the enzyme is believed to be ubiquinone.</text>
</comment>
<keyword evidence="5 9" id="KW-0809">Transit peptide</keyword>
<dbReference type="GO" id="GO:0005743">
    <property type="term" value="C:mitochondrial inner membrane"/>
    <property type="evidence" value="ECO:0007669"/>
    <property type="project" value="UniProtKB-SubCell"/>
</dbReference>
<organism evidence="11 12">
    <name type="scientific">Plenodomus tracheiphilus IPT5</name>
    <dbReference type="NCBI Taxonomy" id="1408161"/>
    <lineage>
        <taxon>Eukaryota</taxon>
        <taxon>Fungi</taxon>
        <taxon>Dikarya</taxon>
        <taxon>Ascomycota</taxon>
        <taxon>Pezizomycotina</taxon>
        <taxon>Dothideomycetes</taxon>
        <taxon>Pleosporomycetidae</taxon>
        <taxon>Pleosporales</taxon>
        <taxon>Pleosporineae</taxon>
        <taxon>Leptosphaeriaceae</taxon>
        <taxon>Plenodomus</taxon>
    </lineage>
</organism>
<dbReference type="OrthoDB" id="3089at2759"/>
<dbReference type="EMBL" id="MU006290">
    <property type="protein sequence ID" value="KAF2855584.1"/>
    <property type="molecule type" value="Genomic_DNA"/>
</dbReference>
<dbReference type="Proteomes" id="UP000799423">
    <property type="component" value="Unassembled WGS sequence"/>
</dbReference>
<keyword evidence="2 9" id="KW-0813">Transport</keyword>
<evidence type="ECO:0000256" key="7">
    <source>
        <dbReference type="ARBA" id="ARBA00023128"/>
    </source>
</evidence>
<accession>A0A6A7BJX3</accession>
<feature type="region of interest" description="Disordered" evidence="10">
    <location>
        <begin position="35"/>
        <end position="70"/>
    </location>
</feature>
<keyword evidence="6 9" id="KW-0249">Electron transport</keyword>
<comment type="subcellular location">
    <subcellularLocation>
        <location evidence="9">Mitochondrion inner membrane</location>
        <topology evidence="9">Peripheral membrane protein</topology>
        <orientation evidence="9">Matrix side</orientation>
    </subcellularLocation>
</comment>
<sequence length="221" mass="24717">MSALPRTVGSRLLAPALRPSTARVIVPAYRSYATKEPESKTSSGDAPNAPVNTSSTQIREESAAEGMSHKPDYNAVIDYRTSNFSPIPKRVMDGSEPGGSVAAAVLSGAPTDLQARQVRIYKPTKTATQSGNWNSSHWLMDWDVLPKGHRWENQLMGWQSSADFMNGHRIQFKTKEDAIKFANKQGYEYFVQEPNERKFRPKAYANLFTYKPGKLKVIYTK</sequence>
<keyword evidence="8 9" id="KW-0472">Membrane</keyword>